<comment type="pathway">
    <text evidence="2">Polyol metabolism; glycerol degradation.</text>
</comment>
<proteinExistence type="predicted"/>
<evidence type="ECO:0000256" key="4">
    <source>
        <dbReference type="ARBA" id="ARBA00022679"/>
    </source>
</evidence>
<dbReference type="PANTHER" id="PTHR28629">
    <property type="entry name" value="TRIOKINASE/FMN CYCLASE"/>
    <property type="match status" value="1"/>
</dbReference>
<dbReference type="InterPro" id="IPR012737">
    <property type="entry name" value="DhaK_L_YcgS"/>
</dbReference>
<dbReference type="PATRIC" id="fig|270498.16.peg.1886"/>
<evidence type="ECO:0000259" key="9">
    <source>
        <dbReference type="PROSITE" id="PS51480"/>
    </source>
</evidence>
<sequence>MNITVMDVKNVIAKLCDIVIKNEVYFCELDSAAGDGDFGMSLSKGFKEVKKQLDEIETGDVSRFVKGCAMIITEYCGGASGPIWGSAFRAAALSVKGKETIRETDVPLMLHAAIEGIRKRGGAKLGDKTLLDALIPAQETMETSLREGKPFREAVADAAQSAEQGAENTKKITANKGRASYLGERSINYPDAGAVAISVIFKSFA</sequence>
<comment type="subunit">
    <text evidence="7">Homodimer. The dihydroxyacetone kinase complex is composed of a homodimer of DhaM, a homodimer of DhaK and the subunit DhaL.</text>
</comment>
<dbReference type="GO" id="GO:0047324">
    <property type="term" value="F:phosphoenolpyruvate-glycerone phosphotransferase activity"/>
    <property type="evidence" value="ECO:0007669"/>
    <property type="project" value="UniProtKB-EC"/>
</dbReference>
<dbReference type="SMART" id="SM01120">
    <property type="entry name" value="Dak2"/>
    <property type="match status" value="1"/>
</dbReference>
<dbReference type="Proteomes" id="UP000034076">
    <property type="component" value="Unassembled WGS sequence"/>
</dbReference>
<gene>
    <name evidence="10" type="ORF">CHK_2139</name>
</gene>
<dbReference type="EMBL" id="LAYJ01000112">
    <property type="protein sequence ID" value="KKI50076.1"/>
    <property type="molecule type" value="Genomic_DNA"/>
</dbReference>
<evidence type="ECO:0000256" key="7">
    <source>
        <dbReference type="ARBA" id="ARBA00046577"/>
    </source>
</evidence>
<feature type="domain" description="DhaL" evidence="9">
    <location>
        <begin position="6"/>
        <end position="205"/>
    </location>
</feature>
<keyword evidence="6" id="KW-0319">Glycerol metabolism</keyword>
<dbReference type="PANTHER" id="PTHR28629:SF4">
    <property type="entry name" value="TRIOKINASE_FMN CYCLASE"/>
    <property type="match status" value="1"/>
</dbReference>
<accession>A0A0M2NGK1</accession>
<dbReference type="FunFam" id="1.25.40.340:FF:000002">
    <property type="entry name" value="Dihydroxyacetone kinase, L subunit"/>
    <property type="match status" value="1"/>
</dbReference>
<evidence type="ECO:0000313" key="11">
    <source>
        <dbReference type="Proteomes" id="UP000034076"/>
    </source>
</evidence>
<evidence type="ECO:0000256" key="3">
    <source>
        <dbReference type="ARBA" id="ARBA00012095"/>
    </source>
</evidence>
<dbReference type="GO" id="GO:0019563">
    <property type="term" value="P:glycerol catabolic process"/>
    <property type="evidence" value="ECO:0007669"/>
    <property type="project" value="TreeGrafter"/>
</dbReference>
<dbReference type="STRING" id="270498.CHK_2139"/>
<dbReference type="GO" id="GO:0005829">
    <property type="term" value="C:cytosol"/>
    <property type="evidence" value="ECO:0007669"/>
    <property type="project" value="TreeGrafter"/>
</dbReference>
<reference evidence="10 11" key="1">
    <citation type="submission" date="2015-04" db="EMBL/GenBank/DDBJ databases">
        <title>Draft genome sequence of bacteremic isolate Catabacter hongkongensis type strain HKU16T.</title>
        <authorList>
            <person name="Lau S.K."/>
            <person name="Teng J.L."/>
            <person name="Huang Y."/>
            <person name="Curreem S.O."/>
            <person name="Tsui S.K."/>
            <person name="Woo P.C."/>
        </authorList>
    </citation>
    <scope>NUCLEOTIDE SEQUENCE [LARGE SCALE GENOMIC DNA]</scope>
    <source>
        <strain evidence="10 11">HKU16</strain>
    </source>
</reference>
<comment type="catalytic activity">
    <reaction evidence="1">
        <text>dihydroxyacetone + phosphoenolpyruvate = dihydroxyacetone phosphate + pyruvate</text>
        <dbReference type="Rhea" id="RHEA:18381"/>
        <dbReference type="ChEBI" id="CHEBI:15361"/>
        <dbReference type="ChEBI" id="CHEBI:16016"/>
        <dbReference type="ChEBI" id="CHEBI:57642"/>
        <dbReference type="ChEBI" id="CHEBI:58702"/>
        <dbReference type="EC" id="2.7.1.121"/>
    </reaction>
</comment>
<protein>
    <recommendedName>
        <fullName evidence="3">phosphoenolpyruvate--glycerone phosphotransferase</fullName>
        <ecNumber evidence="3">2.7.1.121</ecNumber>
    </recommendedName>
</protein>
<dbReference type="Gene3D" id="1.25.40.340">
    <property type="match status" value="1"/>
</dbReference>
<evidence type="ECO:0000313" key="10">
    <source>
        <dbReference type="EMBL" id="KKI50076.1"/>
    </source>
</evidence>
<dbReference type="Pfam" id="PF02734">
    <property type="entry name" value="Dak2"/>
    <property type="match status" value="1"/>
</dbReference>
<evidence type="ECO:0000256" key="2">
    <source>
        <dbReference type="ARBA" id="ARBA00004745"/>
    </source>
</evidence>
<keyword evidence="5 10" id="KW-0418">Kinase</keyword>
<comment type="function">
    <text evidence="8">ADP-binding subunit of the dihydroxyacetone kinase, which is responsible for the phosphoenolpyruvate (PEP)-dependent phosphorylation of dihydroxyacetone. DhaL-ADP is converted to DhaL-ATP via a phosphoryl group transfer from DhaM and transmits it to dihydroxyacetone binds to DhaK.</text>
</comment>
<organism evidence="10 11">
    <name type="scientific">Christensenella hongkongensis</name>
    <dbReference type="NCBI Taxonomy" id="270498"/>
    <lineage>
        <taxon>Bacteria</taxon>
        <taxon>Bacillati</taxon>
        <taxon>Bacillota</taxon>
        <taxon>Clostridia</taxon>
        <taxon>Christensenellales</taxon>
        <taxon>Christensenellaceae</taxon>
        <taxon>Christensenella</taxon>
    </lineage>
</organism>
<dbReference type="SUPFAM" id="SSF101473">
    <property type="entry name" value="DhaL-like"/>
    <property type="match status" value="1"/>
</dbReference>
<evidence type="ECO:0000256" key="8">
    <source>
        <dbReference type="ARBA" id="ARBA00055771"/>
    </source>
</evidence>
<dbReference type="GO" id="GO:0004371">
    <property type="term" value="F:glycerone kinase activity"/>
    <property type="evidence" value="ECO:0007669"/>
    <property type="project" value="InterPro"/>
</dbReference>
<evidence type="ECO:0000256" key="6">
    <source>
        <dbReference type="ARBA" id="ARBA00022798"/>
    </source>
</evidence>
<dbReference type="NCBIfam" id="TIGR02365">
    <property type="entry name" value="dha_L_ycgS"/>
    <property type="match status" value="1"/>
</dbReference>
<keyword evidence="4 10" id="KW-0808">Transferase</keyword>
<dbReference type="InterPro" id="IPR004007">
    <property type="entry name" value="DhaL_dom"/>
</dbReference>
<comment type="caution">
    <text evidence="10">The sequence shown here is derived from an EMBL/GenBank/DDBJ whole genome shotgun (WGS) entry which is preliminary data.</text>
</comment>
<evidence type="ECO:0000256" key="5">
    <source>
        <dbReference type="ARBA" id="ARBA00022777"/>
    </source>
</evidence>
<dbReference type="PROSITE" id="PS51480">
    <property type="entry name" value="DHAL"/>
    <property type="match status" value="1"/>
</dbReference>
<dbReference type="AlphaFoldDB" id="A0A0M2NGK1"/>
<dbReference type="InterPro" id="IPR036117">
    <property type="entry name" value="DhaL_dom_sf"/>
</dbReference>
<evidence type="ECO:0000256" key="1">
    <source>
        <dbReference type="ARBA" id="ARBA00001113"/>
    </source>
</evidence>
<name>A0A0M2NGK1_9FIRM</name>
<keyword evidence="11" id="KW-1185">Reference proteome</keyword>
<dbReference type="InterPro" id="IPR050861">
    <property type="entry name" value="Dihydroxyacetone_Kinase"/>
</dbReference>
<dbReference type="EC" id="2.7.1.121" evidence="3"/>